<dbReference type="PROSITE" id="PS51273">
    <property type="entry name" value="GATASE_TYPE_1"/>
    <property type="match status" value="1"/>
</dbReference>
<dbReference type="InterPro" id="IPR029062">
    <property type="entry name" value="Class_I_gatase-like"/>
</dbReference>
<dbReference type="GO" id="GO:0033969">
    <property type="term" value="F:gamma-glutamyl-gamma-aminobutyrate hydrolase activity"/>
    <property type="evidence" value="ECO:0007669"/>
    <property type="project" value="TreeGrafter"/>
</dbReference>
<dbReference type="PANTHER" id="PTHR43235">
    <property type="entry name" value="GLUTAMINE AMIDOTRANSFERASE PB2B2.05-RELATED"/>
    <property type="match status" value="1"/>
</dbReference>
<dbReference type="SUPFAM" id="SSF52317">
    <property type="entry name" value="Class I glutamine amidotransferase-like"/>
    <property type="match status" value="1"/>
</dbReference>
<dbReference type="Pfam" id="PF07722">
    <property type="entry name" value="Peptidase_C26"/>
    <property type="match status" value="1"/>
</dbReference>
<accession>A0A3N0IAN7</accession>
<organism evidence="1 2">
    <name type="scientific">Slackia isoflavoniconvertens</name>
    <dbReference type="NCBI Taxonomy" id="572010"/>
    <lineage>
        <taxon>Bacteria</taxon>
        <taxon>Bacillati</taxon>
        <taxon>Actinomycetota</taxon>
        <taxon>Coriobacteriia</taxon>
        <taxon>Eggerthellales</taxon>
        <taxon>Eggerthellaceae</taxon>
        <taxon>Slackia</taxon>
    </lineage>
</organism>
<dbReference type="PANTHER" id="PTHR43235:SF1">
    <property type="entry name" value="GLUTAMINE AMIDOTRANSFERASE PB2B2.05-RELATED"/>
    <property type="match status" value="1"/>
</dbReference>
<dbReference type="InterPro" id="IPR011697">
    <property type="entry name" value="Peptidase_C26"/>
</dbReference>
<dbReference type="Gene3D" id="3.40.50.880">
    <property type="match status" value="1"/>
</dbReference>
<dbReference type="InterPro" id="IPR044668">
    <property type="entry name" value="PuuD-like"/>
</dbReference>
<reference evidence="2" key="1">
    <citation type="submission" date="2018-05" db="EMBL/GenBank/DDBJ databases">
        <title>Genome Sequencing of selected type strains of the family Eggerthellaceae.</title>
        <authorList>
            <person name="Danylec N."/>
            <person name="Stoll D.A."/>
            <person name="Doetsch A."/>
            <person name="Huch M."/>
        </authorList>
    </citation>
    <scope>NUCLEOTIDE SEQUENCE [LARGE SCALE GENOMIC DNA]</scope>
    <source>
        <strain evidence="2">DSM 22006</strain>
    </source>
</reference>
<dbReference type="AlphaFoldDB" id="A0A3N0IAN7"/>
<protein>
    <submittedName>
        <fullName evidence="1">Peptidase C26</fullName>
    </submittedName>
</protein>
<proteinExistence type="predicted"/>
<sequence>MATTLQRRNNKRACIKTWKDRATMKPLIGITAEINPATNMCEVNHEYALAVAAAGGTPVMLAPLSDSPSYVEDVLASLDGVLLSGGGDISPRAYGETLRHPSILGVNEQRDYFELQLARRAFVLNMPTLGICRGLQIMNVALGGTLYQDLALIEGIADEQAHLHRQPKPFERGQHEVNISPRSTLHAIYREEHAEQADDPLPLFVNSMHHQAIRNIAPLLEITGTCGPVIEAVESHTSAFYVGVQWHPEYLGNATPLFRAFLNAARA</sequence>
<gene>
    <name evidence="1" type="ORF">DMP05_07195</name>
</gene>
<dbReference type="GO" id="GO:0005829">
    <property type="term" value="C:cytosol"/>
    <property type="evidence" value="ECO:0007669"/>
    <property type="project" value="TreeGrafter"/>
</dbReference>
<evidence type="ECO:0000313" key="1">
    <source>
        <dbReference type="EMBL" id="RNM34074.1"/>
    </source>
</evidence>
<dbReference type="EMBL" id="QIBZ01000012">
    <property type="protein sequence ID" value="RNM34074.1"/>
    <property type="molecule type" value="Genomic_DNA"/>
</dbReference>
<name>A0A3N0IAN7_9ACTN</name>
<keyword evidence="2" id="KW-1185">Reference proteome</keyword>
<dbReference type="GO" id="GO:0006598">
    <property type="term" value="P:polyamine catabolic process"/>
    <property type="evidence" value="ECO:0007669"/>
    <property type="project" value="TreeGrafter"/>
</dbReference>
<dbReference type="Proteomes" id="UP000271472">
    <property type="component" value="Unassembled WGS sequence"/>
</dbReference>
<evidence type="ECO:0000313" key="2">
    <source>
        <dbReference type="Proteomes" id="UP000271472"/>
    </source>
</evidence>
<comment type="caution">
    <text evidence="1">The sequence shown here is derived from an EMBL/GenBank/DDBJ whole genome shotgun (WGS) entry which is preliminary data.</text>
</comment>
<dbReference type="CDD" id="cd01745">
    <property type="entry name" value="GATase1_2"/>
    <property type="match status" value="1"/>
</dbReference>